<sequence length="287" mass="29870">MSYARRAPYRCASVLLCAGTVLLGGAPAAAAADGWSVAPAGGHRPAFYAEGPPGTALQDAVSVTNRAGHPVTVRLRGTGPPIAFADAEVRVPARTRADIPFTVTVPEGAPPGDHAGSVVVRDGDGRSRSVPLRLRAGGPTLSALTLERVVVRGDRITYDLVNRGTTTLVPTLAVRADGLFGTVLDRGPRTLSAELPPGRRVRLHEPWPGRPALDAVDVRLTVTAAGGVRDTASASARFVPWGPLAGALTAAAGAAVVLRRRRRRVRRMPDTAGEHRSDQVELTGVAP</sequence>
<keyword evidence="2" id="KW-0812">Transmembrane</keyword>
<keyword evidence="3" id="KW-0732">Signal</keyword>
<feature type="chain" id="PRO_5016461980" description="DUF916 domain-containing protein" evidence="3">
    <location>
        <begin position="32"/>
        <end position="287"/>
    </location>
</feature>
<evidence type="ECO:0008006" key="6">
    <source>
        <dbReference type="Google" id="ProtNLM"/>
    </source>
</evidence>
<evidence type="ECO:0000313" key="4">
    <source>
        <dbReference type="EMBL" id="AWW39226.1"/>
    </source>
</evidence>
<dbReference type="RefSeq" id="WP_053760325.1">
    <property type="nucleotide sequence ID" value="NZ_CBDRHE010000065.1"/>
</dbReference>
<feature type="region of interest" description="Disordered" evidence="1">
    <location>
        <begin position="267"/>
        <end position="287"/>
    </location>
</feature>
<feature type="signal peptide" evidence="3">
    <location>
        <begin position="1"/>
        <end position="31"/>
    </location>
</feature>
<dbReference type="EMBL" id="CP030073">
    <property type="protein sequence ID" value="AWW39226.1"/>
    <property type="molecule type" value="Genomic_DNA"/>
</dbReference>
<name>A0A2Z4J2X3_9ACTN</name>
<protein>
    <recommendedName>
        <fullName evidence="6">DUF916 domain-containing protein</fullName>
    </recommendedName>
</protein>
<accession>A0A2Z4J2X3</accession>
<organism evidence="4 5">
    <name type="scientific">Streptomyces cadmiisoli</name>
    <dbReference type="NCBI Taxonomy" id="2184053"/>
    <lineage>
        <taxon>Bacteria</taxon>
        <taxon>Bacillati</taxon>
        <taxon>Actinomycetota</taxon>
        <taxon>Actinomycetes</taxon>
        <taxon>Kitasatosporales</taxon>
        <taxon>Streptomycetaceae</taxon>
        <taxon>Streptomyces</taxon>
        <taxon>Streptomyces aurantiacus group</taxon>
    </lineage>
</organism>
<dbReference type="Proteomes" id="UP000249616">
    <property type="component" value="Chromosome"/>
</dbReference>
<feature type="compositionally biased region" description="Basic and acidic residues" evidence="1">
    <location>
        <begin position="267"/>
        <end position="279"/>
    </location>
</feature>
<dbReference type="AlphaFoldDB" id="A0A2Z4J2X3"/>
<evidence type="ECO:0000256" key="2">
    <source>
        <dbReference type="SAM" id="Phobius"/>
    </source>
</evidence>
<evidence type="ECO:0000313" key="5">
    <source>
        <dbReference type="Proteomes" id="UP000249616"/>
    </source>
</evidence>
<feature type="transmembrane region" description="Helical" evidence="2">
    <location>
        <begin position="238"/>
        <end position="258"/>
    </location>
</feature>
<proteinExistence type="predicted"/>
<feature type="region of interest" description="Disordered" evidence="1">
    <location>
        <begin position="107"/>
        <end position="126"/>
    </location>
</feature>
<reference evidence="4 5" key="1">
    <citation type="journal article" date="2019" name="Int. J. Syst. Evol. Microbiol.">
        <title>Streptomyces cadmiisoli sp. nov., a novel actinomycete isolated from cadmium-contaminated soil.</title>
        <authorList>
            <person name="Li K."/>
            <person name="Tang X."/>
            <person name="Zhao J."/>
            <person name="Guo Y."/>
            <person name="Tang Y."/>
            <person name="Gao J."/>
        </authorList>
    </citation>
    <scope>NUCLEOTIDE SEQUENCE [LARGE SCALE GENOMIC DNA]</scope>
    <source>
        <strain evidence="4 5">ZFG47</strain>
    </source>
</reference>
<gene>
    <name evidence="4" type="ORF">DN051_23320</name>
</gene>
<dbReference type="GeneID" id="32589177"/>
<keyword evidence="2" id="KW-0472">Membrane</keyword>
<evidence type="ECO:0000256" key="1">
    <source>
        <dbReference type="SAM" id="MobiDB-lite"/>
    </source>
</evidence>
<keyword evidence="2" id="KW-1133">Transmembrane helix</keyword>
<dbReference type="KEGG" id="scad:DN051_23320"/>
<keyword evidence="5" id="KW-1185">Reference proteome</keyword>
<evidence type="ECO:0000256" key="3">
    <source>
        <dbReference type="SAM" id="SignalP"/>
    </source>
</evidence>